<sequence length="278" mass="31041">MAELIVGSEATAAGLLTSHRLRTRYVRLYPDVYLREGVPPTAALRGIGAHLWSGRRGVVAGRSAAALHGAKWVDGNRPAQLLWPNRHPPEGIETWSDRFDEDEVELVAGVPVTTPARTALDIARRCRTAKAVAAIDALMQATRLKPADVELLAERYRGARGIRAARGVLELVDGGAQSPRETWLRLLVLRAGYPRPQTQIPVRDEYGQLVAVLDLGWEELKLGLDYDGDHHRNPEQFNRDVRRHDELTARGWIHIRVTSRDTEAVVLRMLADAWSKRT</sequence>
<dbReference type="Proteomes" id="UP000006265">
    <property type="component" value="Unassembled WGS sequence"/>
</dbReference>
<name>K5BEJ3_MYCHD</name>
<keyword evidence="2" id="KW-1185">Reference proteome</keyword>
<dbReference type="PATRIC" id="fig|1122247.3.peg.3665"/>
<accession>K5BEJ3</accession>
<comment type="caution">
    <text evidence="1">The sequence shown here is derived from an EMBL/GenBank/DDBJ whole genome shotgun (WGS) entry which is preliminary data.</text>
</comment>
<dbReference type="AlphaFoldDB" id="K5BEJ3"/>
<dbReference type="Gene3D" id="3.40.960.10">
    <property type="entry name" value="VSR Endonuclease"/>
    <property type="match status" value="1"/>
</dbReference>
<dbReference type="STRING" id="1122247.GCA_000379865_02679"/>
<reference evidence="1 2" key="1">
    <citation type="journal article" date="2012" name="J. Bacteriol.">
        <title>Genome sequence of Mycobacterium hassiacum DSM 44199, a rare source of heat-stable mycobacterial proteins.</title>
        <authorList>
            <person name="Tiago I."/>
            <person name="Maranha A."/>
            <person name="Mendes V."/>
            <person name="Alarico S."/>
            <person name="Moynihan P.J."/>
            <person name="Clarke A.J."/>
            <person name="Macedo-Ribeiro S."/>
            <person name="Pereira P.J."/>
            <person name="Empadinhas N."/>
        </authorList>
    </citation>
    <scope>NUCLEOTIDE SEQUENCE [LARGE SCALE GENOMIC DNA]</scope>
    <source>
        <strain evidence="2">DSM 44199 / CIP 105218 / JCM 12690 / 3849</strain>
    </source>
</reference>
<dbReference type="eggNOG" id="COG5340">
    <property type="taxonomic scope" value="Bacteria"/>
</dbReference>
<evidence type="ECO:0000313" key="1">
    <source>
        <dbReference type="EMBL" id="EKF22331.1"/>
    </source>
</evidence>
<organism evidence="1 2">
    <name type="scientific">Mycolicibacterium hassiacum (strain DSM 44199 / CIP 105218 / JCM 12690 / 3849)</name>
    <name type="common">Mycobacterium hassiacum</name>
    <dbReference type="NCBI Taxonomy" id="1122247"/>
    <lineage>
        <taxon>Bacteria</taxon>
        <taxon>Bacillati</taxon>
        <taxon>Actinomycetota</taxon>
        <taxon>Actinomycetes</taxon>
        <taxon>Mycobacteriales</taxon>
        <taxon>Mycobacteriaceae</taxon>
        <taxon>Mycolicibacterium</taxon>
    </lineage>
</organism>
<evidence type="ECO:0000313" key="2">
    <source>
        <dbReference type="Proteomes" id="UP000006265"/>
    </source>
</evidence>
<protein>
    <submittedName>
        <fullName evidence="1">Uncharacterized protein</fullName>
    </submittedName>
</protein>
<proteinExistence type="predicted"/>
<dbReference type="RefSeq" id="WP_005630457.1">
    <property type="nucleotide sequence ID" value="NZ_AMRA01000102.1"/>
</dbReference>
<dbReference type="OrthoDB" id="5181611at2"/>
<gene>
    <name evidence="1" type="ORF">C731_3823</name>
</gene>
<dbReference type="EMBL" id="AMRA01000102">
    <property type="protein sequence ID" value="EKF22331.1"/>
    <property type="molecule type" value="Genomic_DNA"/>
</dbReference>